<feature type="compositionally biased region" description="Polar residues" evidence="1">
    <location>
        <begin position="30"/>
        <end position="70"/>
    </location>
</feature>
<feature type="region of interest" description="Disordered" evidence="1">
    <location>
        <begin position="1"/>
        <end position="70"/>
    </location>
</feature>
<dbReference type="EMBL" id="PUHQ01000115">
    <property type="protein sequence ID" value="KAG0655621.1"/>
    <property type="molecule type" value="Genomic_DNA"/>
</dbReference>
<dbReference type="AlphaFoldDB" id="A0A9P6VW94"/>
<evidence type="ECO:0000313" key="2">
    <source>
        <dbReference type="EMBL" id="KAG0655621.1"/>
    </source>
</evidence>
<dbReference type="Proteomes" id="UP000777482">
    <property type="component" value="Unassembled WGS sequence"/>
</dbReference>
<protein>
    <submittedName>
        <fullName evidence="2">Uncharacterized protein</fullName>
    </submittedName>
</protein>
<accession>A0A9P6VW94</accession>
<name>A0A9P6VW94_RHOMI</name>
<organism evidence="2 3">
    <name type="scientific">Rhodotorula mucilaginosa</name>
    <name type="common">Yeast</name>
    <name type="synonym">Rhodotorula rubra</name>
    <dbReference type="NCBI Taxonomy" id="5537"/>
    <lineage>
        <taxon>Eukaryota</taxon>
        <taxon>Fungi</taxon>
        <taxon>Dikarya</taxon>
        <taxon>Basidiomycota</taxon>
        <taxon>Pucciniomycotina</taxon>
        <taxon>Microbotryomycetes</taxon>
        <taxon>Sporidiobolales</taxon>
        <taxon>Sporidiobolaceae</taxon>
        <taxon>Rhodotorula</taxon>
    </lineage>
</organism>
<proteinExistence type="predicted"/>
<comment type="caution">
    <text evidence="2">The sequence shown here is derived from an EMBL/GenBank/DDBJ whole genome shotgun (WGS) entry which is preliminary data.</text>
</comment>
<evidence type="ECO:0000256" key="1">
    <source>
        <dbReference type="SAM" id="MobiDB-lite"/>
    </source>
</evidence>
<evidence type="ECO:0000313" key="3">
    <source>
        <dbReference type="Proteomes" id="UP000777482"/>
    </source>
</evidence>
<gene>
    <name evidence="2" type="ORF">C6P46_000789</name>
</gene>
<reference evidence="2 3" key="1">
    <citation type="submission" date="2020-11" db="EMBL/GenBank/DDBJ databases">
        <title>Kefir isolates.</title>
        <authorList>
            <person name="Marcisauskas S."/>
            <person name="Kim Y."/>
            <person name="Blasche S."/>
        </authorList>
    </citation>
    <scope>NUCLEOTIDE SEQUENCE [LARGE SCALE GENOMIC DNA]</scope>
    <source>
        <strain evidence="2 3">KR</strain>
    </source>
</reference>
<keyword evidence="3" id="KW-1185">Reference proteome</keyword>
<sequence length="70" mass="7635">MYAQQFPLRAGSGRRNAAPFEGLSLDEFEGQSSPQKSSTCRAGDHSTFTPPTMTQSQRRPPSTTARDTSD</sequence>